<dbReference type="SMART" id="SM00822">
    <property type="entry name" value="PKS_KR"/>
    <property type="match status" value="1"/>
</dbReference>
<dbReference type="PROSITE" id="PS52019">
    <property type="entry name" value="PKS_MFAS_DH"/>
    <property type="match status" value="1"/>
</dbReference>
<evidence type="ECO:0000256" key="1">
    <source>
        <dbReference type="ARBA" id="ARBA00022450"/>
    </source>
</evidence>
<dbReference type="Gene3D" id="3.30.70.250">
    <property type="entry name" value="Malonyl-CoA ACP transacylase, ACP-binding"/>
    <property type="match status" value="1"/>
</dbReference>
<organism evidence="8 9">
    <name type="scientific">Actinomadura decatromicini</name>
    <dbReference type="NCBI Taxonomy" id="2604572"/>
    <lineage>
        <taxon>Bacteria</taxon>
        <taxon>Bacillati</taxon>
        <taxon>Actinomycetota</taxon>
        <taxon>Actinomycetes</taxon>
        <taxon>Streptosporangiales</taxon>
        <taxon>Thermomonosporaceae</taxon>
        <taxon>Actinomadura</taxon>
    </lineage>
</organism>
<dbReference type="InterPro" id="IPR001227">
    <property type="entry name" value="Ac_transferase_dom_sf"/>
</dbReference>
<dbReference type="InterPro" id="IPR042104">
    <property type="entry name" value="PKS_dehydratase_sf"/>
</dbReference>
<evidence type="ECO:0000259" key="6">
    <source>
        <dbReference type="PROSITE" id="PS52004"/>
    </source>
</evidence>
<dbReference type="InterPro" id="IPR049900">
    <property type="entry name" value="PKS_mFAS_DH"/>
</dbReference>
<dbReference type="CDD" id="cd00833">
    <property type="entry name" value="PKS"/>
    <property type="match status" value="1"/>
</dbReference>
<dbReference type="InterPro" id="IPR020807">
    <property type="entry name" value="PKS_DH"/>
</dbReference>
<evidence type="ECO:0000259" key="5">
    <source>
        <dbReference type="PROSITE" id="PS50075"/>
    </source>
</evidence>
<dbReference type="PROSITE" id="PS50075">
    <property type="entry name" value="CARRIER"/>
    <property type="match status" value="1"/>
</dbReference>
<dbReference type="SUPFAM" id="SSF53901">
    <property type="entry name" value="Thiolase-like"/>
    <property type="match status" value="1"/>
</dbReference>
<accession>A0A5D3FZG4</accession>
<dbReference type="InterPro" id="IPR013968">
    <property type="entry name" value="PKS_KR"/>
</dbReference>
<dbReference type="SMART" id="SM00823">
    <property type="entry name" value="PKS_PP"/>
    <property type="match status" value="1"/>
</dbReference>
<dbReference type="Gene3D" id="3.10.129.110">
    <property type="entry name" value="Polyketide synthase dehydratase"/>
    <property type="match status" value="1"/>
</dbReference>
<dbReference type="Gene3D" id="3.40.47.10">
    <property type="match status" value="1"/>
</dbReference>
<feature type="active site" description="Proton acceptor; for dehydratase activity" evidence="4">
    <location>
        <position position="936"/>
    </location>
</feature>
<evidence type="ECO:0000256" key="4">
    <source>
        <dbReference type="PROSITE-ProRule" id="PRU01363"/>
    </source>
</evidence>
<name>A0A5D3FZG4_9ACTN</name>
<dbReference type="InterPro" id="IPR014030">
    <property type="entry name" value="Ketoacyl_synth_N"/>
</dbReference>
<feature type="active site" description="Proton donor; for dehydratase activity" evidence="4">
    <location>
        <position position="1103"/>
    </location>
</feature>
<keyword evidence="1" id="KW-0596">Phosphopantetheine</keyword>
<dbReference type="InterPro" id="IPR016036">
    <property type="entry name" value="Malonyl_transacylase_ACP-bd"/>
</dbReference>
<dbReference type="SUPFAM" id="SSF47336">
    <property type="entry name" value="ACP-like"/>
    <property type="match status" value="1"/>
</dbReference>
<dbReference type="Pfam" id="PF00698">
    <property type="entry name" value="Acyl_transf_1"/>
    <property type="match status" value="1"/>
</dbReference>
<dbReference type="SUPFAM" id="SSF55048">
    <property type="entry name" value="Probable ACP-binding domain of malonyl-CoA ACP transacylase"/>
    <property type="match status" value="1"/>
</dbReference>
<evidence type="ECO:0000313" key="9">
    <source>
        <dbReference type="Proteomes" id="UP000323505"/>
    </source>
</evidence>
<dbReference type="GO" id="GO:0006633">
    <property type="term" value="P:fatty acid biosynthetic process"/>
    <property type="evidence" value="ECO:0007669"/>
    <property type="project" value="TreeGrafter"/>
</dbReference>
<dbReference type="InterPro" id="IPR049551">
    <property type="entry name" value="PKS_DH_C"/>
</dbReference>
<feature type="region of interest" description="C-terminal hotdog fold" evidence="4">
    <location>
        <begin position="1039"/>
        <end position="1187"/>
    </location>
</feature>
<dbReference type="InterPro" id="IPR020806">
    <property type="entry name" value="PKS_PP-bd"/>
</dbReference>
<dbReference type="InterPro" id="IPR050091">
    <property type="entry name" value="PKS_NRPS_Biosynth_Enz"/>
</dbReference>
<dbReference type="InterPro" id="IPR036291">
    <property type="entry name" value="NAD(P)-bd_dom_sf"/>
</dbReference>
<dbReference type="InterPro" id="IPR036736">
    <property type="entry name" value="ACP-like_sf"/>
</dbReference>
<dbReference type="SMART" id="SM00825">
    <property type="entry name" value="PKS_KS"/>
    <property type="match status" value="1"/>
</dbReference>
<dbReference type="InterPro" id="IPR057326">
    <property type="entry name" value="KR_dom"/>
</dbReference>
<dbReference type="GO" id="GO:0031177">
    <property type="term" value="F:phosphopantetheine binding"/>
    <property type="evidence" value="ECO:0007669"/>
    <property type="project" value="InterPro"/>
</dbReference>
<dbReference type="SUPFAM" id="SSF51735">
    <property type="entry name" value="NAD(P)-binding Rossmann-fold domains"/>
    <property type="match status" value="2"/>
</dbReference>
<dbReference type="Pfam" id="PF14765">
    <property type="entry name" value="PS-DH"/>
    <property type="match status" value="1"/>
</dbReference>
<dbReference type="Pfam" id="PF00550">
    <property type="entry name" value="PP-binding"/>
    <property type="match status" value="1"/>
</dbReference>
<evidence type="ECO:0000259" key="7">
    <source>
        <dbReference type="PROSITE" id="PS52019"/>
    </source>
</evidence>
<protein>
    <submittedName>
        <fullName evidence="8">Type I polyketide synthase</fullName>
    </submittedName>
</protein>
<evidence type="ECO:0000256" key="3">
    <source>
        <dbReference type="ARBA" id="ARBA00022679"/>
    </source>
</evidence>
<keyword evidence="3" id="KW-0808">Transferase</keyword>
<evidence type="ECO:0000256" key="2">
    <source>
        <dbReference type="ARBA" id="ARBA00022553"/>
    </source>
</evidence>
<dbReference type="RefSeq" id="WP_148758015.1">
    <property type="nucleotide sequence ID" value="NZ_VSRQ01000001.1"/>
</dbReference>
<dbReference type="SUPFAM" id="SSF52151">
    <property type="entry name" value="FabD/lysophospholipase-like"/>
    <property type="match status" value="1"/>
</dbReference>
<dbReference type="GO" id="GO:0005737">
    <property type="term" value="C:cytoplasm"/>
    <property type="evidence" value="ECO:0007669"/>
    <property type="project" value="TreeGrafter"/>
</dbReference>
<dbReference type="Pfam" id="PF02801">
    <property type="entry name" value="Ketoacyl-synt_C"/>
    <property type="match status" value="1"/>
</dbReference>
<dbReference type="Pfam" id="PF00109">
    <property type="entry name" value="ketoacyl-synt"/>
    <property type="match status" value="1"/>
</dbReference>
<dbReference type="Pfam" id="PF08659">
    <property type="entry name" value="KR"/>
    <property type="match status" value="1"/>
</dbReference>
<dbReference type="Gene3D" id="1.10.1200.10">
    <property type="entry name" value="ACP-like"/>
    <property type="match status" value="1"/>
</dbReference>
<sequence length="1753" mass="184785">MSAASGVPIAIIGVGCRFPGGVETLAGLWRLAADGRQTAGRVPAARWDAGKLALLHDPELRERTAVGCFLDGDVWAWEPEALSVAPAEQAWVDPQARVLMETAWEAVEHAGIPVGGLRGTRTGVYVGTYAVDNLFREERPVEDAPNSPYLFGNFHAGPAGRVAFSMDLRGPVMVIGTHCSAGMVAVDAACGALTLGECDAALAGGVMLMLSPQTHYLEAPLLLSGRGACHAFDARADGYVRGEGAGVLLLKRLADARRDGDRVLAVILGSAVNNDGQTARLTAPSSEMQQALFRDAVARARVDPGDVGLVEAHGPGTMVGDPIEYDSINAVYGRGRGRCALGSVKTNIGHTEPVSGVAGVIKAIECLRRGAVPPNQNFAEWNPAIVHDDRSRLFVPTSVTAWPVPDGSRLAAVCSYGVTGTNGHLVLEAAPARPRRVAAKRRTLDAGPRLFLLSANSAPSLAASATRLADWTEREGAQVPLRDVAHTLALRRTHADHRLGIVARDHAELSGRCRSYAAGEESAGWAEGTPVLPPDHRGPVFVFTGQGSQYAGMCRGLLTHEPVFAAAIDELEPLIQAESGFSLRQLILEPGGLIGVDRIQPTLFGIQVALASVWRSWGIEPAAVVGQSLGEIAASVVAGVLTPEDGAKVICRRAALLARIAHGAMASVMLDLDAAREAIESMGADGVSIGVVTAPHSTVVSGDARQVRALVEAWNASGAVARMVDVDVASHSAQVDPMIDELREVLGDLDPQEPGPIAFYSTVRDDSRRPGPLDAAYWVRNQRDTVHFQRAVEAALADGHRLFVECTPHPLAAGPVQDTARAAGIDDVVAVGSLRRGADDSETFLCHLATAHVAGCDGIGFGTRYGDGDLADVPGTAWNRTRHGGDRPPYVLVAPQLPAADEHALLGGHVTDPEYPDRHLWQTPVSPRTLPWLGDHRVAGTPVLPGTGFAEMLLAAGAEVFGTRSVALSDLRIERRLVLDPEPRVTTLLVRAGDQARGEVLTLGDDGRFVHAHATVRALDPVNQAPPSSGVLHSPDEEWSDSPLAALQQTLRGRHDVFHGAAFSAISRIQIGPDHDRAVARLSLADSARVSASPFLAHPALVDEMVQTVVAAWLNGCALSPGPVVVSDCGEILVHGPTAHTATAHVRLHEADDLACRASGALVDGEGAVLAEVRDLRLTNITPAEERYTARLYHLDWIAEKPAKAPVSPGQRWLVVHPQECLWAEQLAELLGVRAAGSATLVHTAAPLDSARLRAALDDGPAAATTHVVLALDGQAVVPTPQAARSAVARTLAVLQNLSARRNPPRLWVMWRGDDPLAAAGVRGLLRVAAFEHPDLLPSALEVAAATPLESVLPDLLADPPAITEIAWRHGVRAVARVKAGGAPDTVTGLPRPVREGAAYVVTGGLGGLGLLTVRRLAERGAGRVVVCSRREPSEPAAEELARLRAASGTELPVVTGDVADPTTAHRLLDAATRGGLPLRGVLHAAGVVEDATLVNLDDELLGRVWRGKAEGAWTLHQATHSTDLDFFVVYSSVASLLGSPGQGAYAAANAYLDALVAHRVSEGLPATGIQWGAWGQVGRGRHLAQRGFVTISPVDGADALERILKEGHHQIAYSALDVDAWTAPYRSVRSSTLLADLCGERQSPATAASPARLRVLATQDESERRRIVEGLIIGEIRDLLGGTARYIGPHTSMVMLGVDSLGAIQLQQRLQSALGIEIKPGVIWVKPTAASLADWILGQLDSGEVGRHMTGP</sequence>
<dbReference type="Proteomes" id="UP000323505">
    <property type="component" value="Unassembled WGS sequence"/>
</dbReference>
<dbReference type="InterPro" id="IPR020841">
    <property type="entry name" value="PKS_Beta-ketoAc_synthase_dom"/>
</dbReference>
<feature type="domain" description="PKS/mFAS DH" evidence="7">
    <location>
        <begin position="903"/>
        <end position="1187"/>
    </location>
</feature>
<dbReference type="InterPro" id="IPR016035">
    <property type="entry name" value="Acyl_Trfase/lysoPLipase"/>
</dbReference>
<dbReference type="GO" id="GO:0071770">
    <property type="term" value="P:DIM/DIP cell wall layer assembly"/>
    <property type="evidence" value="ECO:0007669"/>
    <property type="project" value="TreeGrafter"/>
</dbReference>
<feature type="domain" description="Carrier" evidence="5">
    <location>
        <begin position="1664"/>
        <end position="1741"/>
    </location>
</feature>
<dbReference type="SMART" id="SM00826">
    <property type="entry name" value="PKS_DH"/>
    <property type="match status" value="1"/>
</dbReference>
<dbReference type="GO" id="GO:0004312">
    <property type="term" value="F:fatty acid synthase activity"/>
    <property type="evidence" value="ECO:0007669"/>
    <property type="project" value="TreeGrafter"/>
</dbReference>
<evidence type="ECO:0000313" key="8">
    <source>
        <dbReference type="EMBL" id="TYK53432.1"/>
    </source>
</evidence>
<dbReference type="PANTHER" id="PTHR43775">
    <property type="entry name" value="FATTY ACID SYNTHASE"/>
    <property type="match status" value="1"/>
</dbReference>
<dbReference type="InterPro" id="IPR014043">
    <property type="entry name" value="Acyl_transferase_dom"/>
</dbReference>
<dbReference type="GO" id="GO:0005886">
    <property type="term" value="C:plasma membrane"/>
    <property type="evidence" value="ECO:0007669"/>
    <property type="project" value="TreeGrafter"/>
</dbReference>
<dbReference type="EMBL" id="VSRQ01000001">
    <property type="protein sequence ID" value="TYK53432.1"/>
    <property type="molecule type" value="Genomic_DNA"/>
</dbReference>
<dbReference type="CDD" id="cd08955">
    <property type="entry name" value="KR_2_FAS_SDR_x"/>
    <property type="match status" value="1"/>
</dbReference>
<dbReference type="Pfam" id="PF21089">
    <property type="entry name" value="PKS_DH_N"/>
    <property type="match status" value="1"/>
</dbReference>
<gene>
    <name evidence="8" type="ORF">FXF68_06980</name>
</gene>
<reference evidence="8 9" key="1">
    <citation type="submission" date="2019-08" db="EMBL/GenBank/DDBJ databases">
        <title>Actinomadura sp. nov. CYP1-5 isolated from mountain soil.</title>
        <authorList>
            <person name="Songsumanus A."/>
            <person name="Kuncharoen N."/>
            <person name="Kudo T."/>
            <person name="Yuki M."/>
            <person name="Igarashi Y."/>
            <person name="Tanasupawat S."/>
        </authorList>
    </citation>
    <scope>NUCLEOTIDE SEQUENCE [LARGE SCALE GENOMIC DNA]</scope>
    <source>
        <strain evidence="8 9">CYP1-5</strain>
    </source>
</reference>
<dbReference type="PROSITE" id="PS52004">
    <property type="entry name" value="KS3_2"/>
    <property type="match status" value="1"/>
</dbReference>
<dbReference type="InterPro" id="IPR009081">
    <property type="entry name" value="PP-bd_ACP"/>
</dbReference>
<dbReference type="Gene3D" id="3.40.50.720">
    <property type="entry name" value="NAD(P)-binding Rossmann-like Domain"/>
    <property type="match status" value="1"/>
</dbReference>
<dbReference type="Gene3D" id="3.40.366.10">
    <property type="entry name" value="Malonyl-Coenzyme A Acyl Carrier Protein, domain 2"/>
    <property type="match status" value="1"/>
</dbReference>
<dbReference type="SMART" id="SM00827">
    <property type="entry name" value="PKS_AT"/>
    <property type="match status" value="1"/>
</dbReference>
<keyword evidence="9" id="KW-1185">Reference proteome</keyword>
<dbReference type="Pfam" id="PF22621">
    <property type="entry name" value="CurL-like_PKS_C"/>
    <property type="match status" value="1"/>
</dbReference>
<proteinExistence type="predicted"/>
<dbReference type="InterPro" id="IPR049552">
    <property type="entry name" value="PKS_DH_N"/>
</dbReference>
<feature type="region of interest" description="N-terminal hotdog fold" evidence="4">
    <location>
        <begin position="903"/>
        <end position="1023"/>
    </location>
</feature>
<feature type="domain" description="Ketosynthase family 3 (KS3)" evidence="6">
    <location>
        <begin position="6"/>
        <end position="429"/>
    </location>
</feature>
<comment type="caution">
    <text evidence="8">The sequence shown here is derived from an EMBL/GenBank/DDBJ whole genome shotgun (WGS) entry which is preliminary data.</text>
</comment>
<keyword evidence="2" id="KW-0597">Phosphoprotein</keyword>
<dbReference type="InterPro" id="IPR016039">
    <property type="entry name" value="Thiolase-like"/>
</dbReference>
<dbReference type="InterPro" id="IPR014031">
    <property type="entry name" value="Ketoacyl_synth_C"/>
</dbReference>
<dbReference type="PANTHER" id="PTHR43775:SF37">
    <property type="entry name" value="SI:DKEY-61P9.11"/>
    <property type="match status" value="1"/>
</dbReference>